<reference evidence="7" key="1">
    <citation type="submission" date="2025-08" db="UniProtKB">
        <authorList>
            <consortium name="Ensembl"/>
        </authorList>
    </citation>
    <scope>IDENTIFICATION</scope>
</reference>
<evidence type="ECO:0000313" key="7">
    <source>
        <dbReference type="Ensembl" id="ENSOKIP00005045227.1"/>
    </source>
</evidence>
<dbReference type="PANTHER" id="PTHR31021">
    <property type="entry name" value="ADENOMATOSIS POLYPOSIS COLI DOWN-REGULATED 1"/>
    <property type="match status" value="1"/>
</dbReference>
<comment type="subcellular location">
    <subcellularLocation>
        <location evidence="1">Membrane</location>
        <topology evidence="1">Single-pass membrane protein</topology>
    </subcellularLocation>
</comment>
<evidence type="ECO:0000259" key="6">
    <source>
        <dbReference type="SMART" id="SM01352"/>
    </source>
</evidence>
<evidence type="ECO:0000256" key="5">
    <source>
        <dbReference type="ARBA" id="ARBA00023180"/>
    </source>
</evidence>
<reference evidence="7" key="2">
    <citation type="submission" date="2025-09" db="UniProtKB">
        <authorList>
            <consortium name="Ensembl"/>
        </authorList>
    </citation>
    <scope>IDENTIFICATION</scope>
</reference>
<keyword evidence="2" id="KW-0812">Transmembrane</keyword>
<proteinExistence type="predicted"/>
<dbReference type="Proteomes" id="UP000694557">
    <property type="component" value="Unassembled WGS sequence"/>
</dbReference>
<keyword evidence="8" id="KW-1185">Reference proteome</keyword>
<evidence type="ECO:0000256" key="4">
    <source>
        <dbReference type="ARBA" id="ARBA00023136"/>
    </source>
</evidence>
<name>A0A8C7GLG9_ONCKI</name>
<dbReference type="GO" id="GO:0005886">
    <property type="term" value="C:plasma membrane"/>
    <property type="evidence" value="ECO:0007669"/>
    <property type="project" value="InterPro"/>
</dbReference>
<protein>
    <submittedName>
        <fullName evidence="7">APC down-regulated 1</fullName>
    </submittedName>
</protein>
<evidence type="ECO:0000313" key="8">
    <source>
        <dbReference type="Proteomes" id="UP000694557"/>
    </source>
</evidence>
<gene>
    <name evidence="7" type="primary">APCDD1</name>
</gene>
<keyword evidence="4" id="KW-0472">Membrane</keyword>
<dbReference type="AlphaFoldDB" id="A0A8C7GLG9"/>
<keyword evidence="5" id="KW-0325">Glycoprotein</keyword>
<dbReference type="GeneTree" id="ENSGT00640000091492"/>
<evidence type="ECO:0000256" key="2">
    <source>
        <dbReference type="ARBA" id="ARBA00022692"/>
    </source>
</evidence>
<accession>A0A8C7GLG9</accession>
<dbReference type="InterPro" id="IPR042425">
    <property type="entry name" value="APCDD1"/>
</dbReference>
<evidence type="ECO:0000256" key="1">
    <source>
        <dbReference type="ARBA" id="ARBA00004167"/>
    </source>
</evidence>
<dbReference type="GO" id="GO:0030178">
    <property type="term" value="P:negative regulation of Wnt signaling pathway"/>
    <property type="evidence" value="ECO:0007669"/>
    <property type="project" value="InterPro"/>
</dbReference>
<keyword evidence="3" id="KW-0732">Signal</keyword>
<evidence type="ECO:0000256" key="3">
    <source>
        <dbReference type="ARBA" id="ARBA00022729"/>
    </source>
</evidence>
<dbReference type="InterPro" id="IPR029405">
    <property type="entry name" value="APCDD1_dom"/>
</dbReference>
<organism evidence="7 8">
    <name type="scientific">Oncorhynchus kisutch</name>
    <name type="common">Coho salmon</name>
    <name type="synonym">Salmo kisutch</name>
    <dbReference type="NCBI Taxonomy" id="8019"/>
    <lineage>
        <taxon>Eukaryota</taxon>
        <taxon>Metazoa</taxon>
        <taxon>Chordata</taxon>
        <taxon>Craniata</taxon>
        <taxon>Vertebrata</taxon>
        <taxon>Euteleostomi</taxon>
        <taxon>Actinopterygii</taxon>
        <taxon>Neopterygii</taxon>
        <taxon>Teleostei</taxon>
        <taxon>Protacanthopterygii</taxon>
        <taxon>Salmoniformes</taxon>
        <taxon>Salmonidae</taxon>
        <taxon>Salmoninae</taxon>
        <taxon>Oncorhynchus</taxon>
    </lineage>
</organism>
<feature type="domain" description="APCDD1" evidence="6">
    <location>
        <begin position="42"/>
        <end position="248"/>
    </location>
</feature>
<dbReference type="PANTHER" id="PTHR31021:SF1">
    <property type="entry name" value="CHROMOSOME UNDETERMINED SCAFFOLD_56, WHOLE GENOME SHOTGUN SEQUENCE"/>
    <property type="match status" value="1"/>
</dbReference>
<sequence length="381" mass="43576">MWHLITRLDISPGAIKLGPVGPALLIVLLRRQSSALFWPDFSPSQLLLHQSNFMNVFPISCEVRPGSDFITRSYLFHHNHTFQVLQFHYRDNRCSSPTYTLLARGKLYLRQASWVVRGGTEADYQLHSVQVVFHSPEAAMDLSQWLKPSHGPQPVAQPWEPHVSYDLWSEEEQGRDCAHRLGFTMNELQLVRVERRRHHGVWLPDDHTEERFLGDIHTEHTQRAHHTPSMDHMMVTPMDRATTSLLNVFQGKECGAEGSWRQGLEQDVTPTHGCAALGIRLPHTEYKLFRIERDYAKRLLLFNGQRPTDGSSPNQPHMTATSYQVPLVQCAGAGHGPAEWRETDELQRLWSSCCRHRGGGMVDMVRLLLIAAITVLHLRSE</sequence>
<dbReference type="GO" id="GO:0017147">
    <property type="term" value="F:Wnt-protein binding"/>
    <property type="evidence" value="ECO:0007669"/>
    <property type="project" value="InterPro"/>
</dbReference>
<dbReference type="SMART" id="SM01352">
    <property type="entry name" value="APCDDC"/>
    <property type="match status" value="1"/>
</dbReference>
<dbReference type="Pfam" id="PF14921">
    <property type="entry name" value="APCDDC"/>
    <property type="match status" value="1"/>
</dbReference>
<dbReference type="Ensembl" id="ENSOKIT00005047634.1">
    <property type="protein sequence ID" value="ENSOKIP00005045227.1"/>
    <property type="gene ID" value="ENSOKIG00005019031.1"/>
</dbReference>